<evidence type="ECO:0000256" key="1">
    <source>
        <dbReference type="SAM" id="MobiDB-lite"/>
    </source>
</evidence>
<evidence type="ECO:0000313" key="5">
    <source>
        <dbReference type="Proteomes" id="UP000077755"/>
    </source>
</evidence>
<reference evidence="4" key="2">
    <citation type="submission" date="2022-03" db="EMBL/GenBank/DDBJ databases">
        <title>Draft title - Genomic analysis of global carrot germplasm unveils the trajectory of domestication and the origin of high carotenoid orange carrot.</title>
        <authorList>
            <person name="Iorizzo M."/>
            <person name="Ellison S."/>
            <person name="Senalik D."/>
            <person name="Macko-Podgorni A."/>
            <person name="Grzebelus D."/>
            <person name="Bostan H."/>
            <person name="Rolling W."/>
            <person name="Curaba J."/>
            <person name="Simon P."/>
        </authorList>
    </citation>
    <scope>NUCLEOTIDE SEQUENCE</scope>
    <source>
        <tissue evidence="4">Leaf</tissue>
    </source>
</reference>
<evidence type="ECO:0000313" key="3">
    <source>
        <dbReference type="EMBL" id="KZM83604.1"/>
    </source>
</evidence>
<dbReference type="Proteomes" id="UP000077755">
    <property type="component" value="Chromosome 9"/>
</dbReference>
<dbReference type="EMBL" id="LNRQ01000009">
    <property type="protein sequence ID" value="KZM83604.1"/>
    <property type="molecule type" value="Genomic_DNA"/>
</dbReference>
<keyword evidence="5" id="KW-1185">Reference proteome</keyword>
<feature type="chain" id="PRO_5008044675" description="Anther-specific protein BCP1" evidence="2">
    <location>
        <begin position="22"/>
        <end position="114"/>
    </location>
</feature>
<dbReference type="Gramene" id="KZM83604">
    <property type="protein sequence ID" value="KZM83604"/>
    <property type="gene ID" value="DCAR_031173"/>
</dbReference>
<feature type="signal peptide" evidence="2">
    <location>
        <begin position="1"/>
        <end position="21"/>
    </location>
</feature>
<protein>
    <recommendedName>
        <fullName evidence="6">Anther-specific protein BCP1</fullName>
    </recommendedName>
</protein>
<feature type="compositionally biased region" description="Acidic residues" evidence="1">
    <location>
        <begin position="50"/>
        <end position="62"/>
    </location>
</feature>
<feature type="compositionally biased region" description="Low complexity" evidence="1">
    <location>
        <begin position="63"/>
        <end position="80"/>
    </location>
</feature>
<reference evidence="3" key="1">
    <citation type="journal article" date="2016" name="Nat. Genet.">
        <title>A high-quality carrot genome assembly provides new insights into carotenoid accumulation and asterid genome evolution.</title>
        <authorList>
            <person name="Iorizzo M."/>
            <person name="Ellison S."/>
            <person name="Senalik D."/>
            <person name="Zeng P."/>
            <person name="Satapoomin P."/>
            <person name="Huang J."/>
            <person name="Bowman M."/>
            <person name="Iovene M."/>
            <person name="Sanseverino W."/>
            <person name="Cavagnaro P."/>
            <person name="Yildiz M."/>
            <person name="Macko-Podgorni A."/>
            <person name="Moranska E."/>
            <person name="Grzebelus E."/>
            <person name="Grzebelus D."/>
            <person name="Ashrafi H."/>
            <person name="Zheng Z."/>
            <person name="Cheng S."/>
            <person name="Spooner D."/>
            <person name="Van Deynze A."/>
            <person name="Simon P."/>
        </authorList>
    </citation>
    <scope>NUCLEOTIDE SEQUENCE [LARGE SCALE GENOMIC DNA]</scope>
    <source>
        <tissue evidence="3">Leaf</tissue>
    </source>
</reference>
<keyword evidence="2" id="KW-0732">Signal</keyword>
<feature type="region of interest" description="Disordered" evidence="1">
    <location>
        <begin position="24"/>
        <end position="91"/>
    </location>
</feature>
<evidence type="ECO:0008006" key="6">
    <source>
        <dbReference type="Google" id="ProtNLM"/>
    </source>
</evidence>
<evidence type="ECO:0000313" key="4">
    <source>
        <dbReference type="EMBL" id="WOH16612.1"/>
    </source>
</evidence>
<proteinExistence type="predicted"/>
<dbReference type="OMA" id="GLACAKN"/>
<dbReference type="AlphaFoldDB" id="A0A175YIR6"/>
<evidence type="ECO:0000256" key="2">
    <source>
        <dbReference type="SAM" id="SignalP"/>
    </source>
</evidence>
<gene>
    <name evidence="3" type="ORF">DCAR_031173</name>
    <name evidence="4" type="ORF">DCAR_0936170</name>
</gene>
<name>A0A175YIR6_DAUCS</name>
<sequence>MARKLIVLALVLFVIVGLVSAAKPADHDHDDVAEAADAPSDDAREPAEGPSDDIGTDDDNDDAAPVGGPVPAGAFPASSSTGQSTSPGASAASALEVSAIAGIAAGAAGAAFFF</sequence>
<dbReference type="EMBL" id="CP093351">
    <property type="protein sequence ID" value="WOH16612.1"/>
    <property type="molecule type" value="Genomic_DNA"/>
</dbReference>
<accession>A0A175YIR6</accession>
<organism evidence="3">
    <name type="scientific">Daucus carota subsp. sativus</name>
    <name type="common">Carrot</name>
    <dbReference type="NCBI Taxonomy" id="79200"/>
    <lineage>
        <taxon>Eukaryota</taxon>
        <taxon>Viridiplantae</taxon>
        <taxon>Streptophyta</taxon>
        <taxon>Embryophyta</taxon>
        <taxon>Tracheophyta</taxon>
        <taxon>Spermatophyta</taxon>
        <taxon>Magnoliopsida</taxon>
        <taxon>eudicotyledons</taxon>
        <taxon>Gunneridae</taxon>
        <taxon>Pentapetalae</taxon>
        <taxon>asterids</taxon>
        <taxon>campanulids</taxon>
        <taxon>Apiales</taxon>
        <taxon>Apiaceae</taxon>
        <taxon>Apioideae</taxon>
        <taxon>Scandiceae</taxon>
        <taxon>Daucinae</taxon>
        <taxon>Daucus</taxon>
        <taxon>Daucus sect. Daucus</taxon>
    </lineage>
</organism>